<dbReference type="RefSeq" id="XP_009008996.1">
    <property type="nucleotide sequence ID" value="XM_009010748.1"/>
</dbReference>
<accession>T1EN79</accession>
<sequence length="136" mass="15210">MSKDIHASHASDFVKQTGHTHVDARGQHKTEDYQMLRLWNGDSRAYINVCCCCDIMAVVLCDLVIFRPELGQLGPQGFEISSLTGRADEHAPETNRGSLRSFFTSYPGPLKMNKQTAECQHMIVKVDIETCCCGME</sequence>
<reference evidence="3" key="1">
    <citation type="submission" date="2012-12" db="EMBL/GenBank/DDBJ databases">
        <authorList>
            <person name="Hellsten U."/>
            <person name="Grimwood J."/>
            <person name="Chapman J.A."/>
            <person name="Shapiro H."/>
            <person name="Aerts A."/>
            <person name="Otillar R.P."/>
            <person name="Terry A.Y."/>
            <person name="Boore J.L."/>
            <person name="Simakov O."/>
            <person name="Marletaz F."/>
            <person name="Cho S.-J."/>
            <person name="Edsinger-Gonzales E."/>
            <person name="Havlak P."/>
            <person name="Kuo D.-H."/>
            <person name="Larsson T."/>
            <person name="Lv J."/>
            <person name="Arendt D."/>
            <person name="Savage R."/>
            <person name="Osoegawa K."/>
            <person name="de Jong P."/>
            <person name="Lindberg D.R."/>
            <person name="Seaver E.C."/>
            <person name="Weisblat D.A."/>
            <person name="Putnam N.H."/>
            <person name="Grigoriev I.V."/>
            <person name="Rokhsar D.S."/>
        </authorList>
    </citation>
    <scope>NUCLEOTIDE SEQUENCE</scope>
</reference>
<dbReference type="EMBL" id="AMQM01000125">
    <property type="status" value="NOT_ANNOTATED_CDS"/>
    <property type="molecule type" value="Genomic_DNA"/>
</dbReference>
<dbReference type="InParanoid" id="T1EN79"/>
<reference evidence="1 3" key="2">
    <citation type="journal article" date="2013" name="Nature">
        <title>Insights into bilaterian evolution from three spiralian genomes.</title>
        <authorList>
            <person name="Simakov O."/>
            <person name="Marletaz F."/>
            <person name="Cho S.J."/>
            <person name="Edsinger-Gonzales E."/>
            <person name="Havlak P."/>
            <person name="Hellsten U."/>
            <person name="Kuo D.H."/>
            <person name="Larsson T."/>
            <person name="Lv J."/>
            <person name="Arendt D."/>
            <person name="Savage R."/>
            <person name="Osoegawa K."/>
            <person name="de Jong P."/>
            <person name="Grimwood J."/>
            <person name="Chapman J.A."/>
            <person name="Shapiro H."/>
            <person name="Aerts A."/>
            <person name="Otillar R.P."/>
            <person name="Terry A.Y."/>
            <person name="Boore J.L."/>
            <person name="Grigoriev I.V."/>
            <person name="Lindberg D.R."/>
            <person name="Seaver E.C."/>
            <person name="Weisblat D.A."/>
            <person name="Putnam N.H."/>
            <person name="Rokhsar D.S."/>
        </authorList>
    </citation>
    <scope>NUCLEOTIDE SEQUENCE</scope>
</reference>
<dbReference type="Proteomes" id="UP000015101">
    <property type="component" value="Unassembled WGS sequence"/>
</dbReference>
<evidence type="ECO:0000313" key="2">
    <source>
        <dbReference type="EnsemblMetazoa" id="HelroP158758"/>
    </source>
</evidence>
<proteinExistence type="predicted"/>
<dbReference type="EMBL" id="KB095811">
    <property type="protein sequence ID" value="ESO12276.1"/>
    <property type="molecule type" value="Genomic_DNA"/>
</dbReference>
<protein>
    <submittedName>
        <fullName evidence="1 2">Uncharacterized protein</fullName>
    </submittedName>
</protein>
<dbReference type="CTD" id="20198029"/>
<gene>
    <name evidence="2" type="primary">20198029</name>
    <name evidence="1" type="ORF">HELRODRAFT_158758</name>
</gene>
<keyword evidence="3" id="KW-1185">Reference proteome</keyword>
<organism evidence="2 3">
    <name type="scientific">Helobdella robusta</name>
    <name type="common">Californian leech</name>
    <dbReference type="NCBI Taxonomy" id="6412"/>
    <lineage>
        <taxon>Eukaryota</taxon>
        <taxon>Metazoa</taxon>
        <taxon>Spiralia</taxon>
        <taxon>Lophotrochozoa</taxon>
        <taxon>Annelida</taxon>
        <taxon>Clitellata</taxon>
        <taxon>Hirudinea</taxon>
        <taxon>Rhynchobdellida</taxon>
        <taxon>Glossiphoniidae</taxon>
        <taxon>Helobdella</taxon>
    </lineage>
</organism>
<dbReference type="GeneID" id="20198029"/>
<dbReference type="EnsemblMetazoa" id="HelroT158758">
    <property type="protein sequence ID" value="HelroP158758"/>
    <property type="gene ID" value="HelroG158758"/>
</dbReference>
<evidence type="ECO:0000313" key="1">
    <source>
        <dbReference type="EMBL" id="ESO12276.1"/>
    </source>
</evidence>
<dbReference type="HOGENOM" id="CLU_1877652_0_0_1"/>
<dbReference type="AlphaFoldDB" id="T1EN79"/>
<name>T1EN79_HELRO</name>
<dbReference type="KEGG" id="hro:HELRODRAFT_158758"/>
<evidence type="ECO:0000313" key="3">
    <source>
        <dbReference type="Proteomes" id="UP000015101"/>
    </source>
</evidence>
<reference evidence="2" key="3">
    <citation type="submission" date="2015-06" db="UniProtKB">
        <authorList>
            <consortium name="EnsemblMetazoa"/>
        </authorList>
    </citation>
    <scope>IDENTIFICATION</scope>
</reference>